<evidence type="ECO:0000313" key="1">
    <source>
        <dbReference type="EMBL" id="XCJ74695.1"/>
    </source>
</evidence>
<name>A0AAU8J2F8_9ACTN</name>
<dbReference type="Gene3D" id="3.50.50.60">
    <property type="entry name" value="FAD/NAD(P)-binding domain"/>
    <property type="match status" value="1"/>
</dbReference>
<accession>A0AAU8J2F8</accession>
<proteinExistence type="predicted"/>
<dbReference type="RefSeq" id="WP_353946132.1">
    <property type="nucleotide sequence ID" value="NZ_CP159534.1"/>
</dbReference>
<protein>
    <submittedName>
        <fullName evidence="1">Lycopene cyclase family protein</fullName>
    </submittedName>
</protein>
<reference evidence="1" key="1">
    <citation type="submission" date="2024-06" db="EMBL/GenBank/DDBJ databases">
        <title>Streptomyces sp. strain HUAS MG91 genome sequences.</title>
        <authorList>
            <person name="Mo P."/>
        </authorList>
    </citation>
    <scope>NUCLEOTIDE SEQUENCE</scope>
    <source>
        <strain evidence="1">HUAS MG91</strain>
    </source>
</reference>
<dbReference type="Pfam" id="PF05834">
    <property type="entry name" value="Lycopene_cycl"/>
    <property type="match status" value="1"/>
</dbReference>
<organism evidence="1">
    <name type="scientific">Streptomyces tabacisoli</name>
    <dbReference type="NCBI Taxonomy" id="3156398"/>
    <lineage>
        <taxon>Bacteria</taxon>
        <taxon>Bacillati</taxon>
        <taxon>Actinomycetota</taxon>
        <taxon>Actinomycetes</taxon>
        <taxon>Kitasatosporales</taxon>
        <taxon>Streptomycetaceae</taxon>
        <taxon>Streptomyces</taxon>
    </lineage>
</organism>
<gene>
    <name evidence="1" type="ORF">ABII15_34100</name>
</gene>
<dbReference type="SUPFAM" id="SSF51905">
    <property type="entry name" value="FAD/NAD(P)-binding domain"/>
    <property type="match status" value="1"/>
</dbReference>
<dbReference type="KEGG" id="stac:ABII15_34100"/>
<dbReference type="EMBL" id="CP159534">
    <property type="protein sequence ID" value="XCJ74695.1"/>
    <property type="molecule type" value="Genomic_DNA"/>
</dbReference>
<dbReference type="InterPro" id="IPR036188">
    <property type="entry name" value="FAD/NAD-bd_sf"/>
</dbReference>
<dbReference type="AlphaFoldDB" id="A0AAU8J2F8"/>
<sequence>MGVRTDVVIIGAGAAGLSLAERLCTATGRAPAVRLVDAPAGPLRPPPRTWCFWERGPGRYDDAVTASWNRIRVRGTDGRLVDAGTGALRYKMIRSTDFEATLAPRLAAHASLTRTEGTVETVEEDADGARVVVRTADGRRESLPARWVFDSRPLGSLPPARTTLLQHFRGWFVRTDRPAFDPHAVDLMDFRTPQPDRGLAFTYVLPTGERTALVEYTQFSPAVLPTGEYDTALRAYLHDVLGLGDVRVEAREEGVIPMTDARFARRVGRSTFRIGAAGGATRPATGYTFATIQRQTAAIATALLAGRDPAPPPPHSKRSMAMDAVLLHGLDSGRIDGAAFFTRLFSRVPMERLLRFLDGDTALHEDLSIGLNSPVVPLLRSAVELPARPLRPAPTP</sequence>